<comment type="caution">
    <text evidence="2">The sequence shown here is derived from an EMBL/GenBank/DDBJ whole genome shotgun (WGS) entry which is preliminary data.</text>
</comment>
<reference evidence="2 3" key="1">
    <citation type="journal article" date="2015" name="Int J Genomics">
        <title>Comparative Genomics Revealed Genetic Diversity and Species/Strain-Level Differences in Carbohydrate Metabolism of Three Probiotic Bifidobacterial Species.</title>
        <authorList>
            <person name="Odamaki T."/>
            <person name="Horigome A."/>
            <person name="Sugahara H."/>
            <person name="Hashikura N."/>
            <person name="Minami J."/>
            <person name="Xiao J.Z."/>
            <person name="Abe F."/>
        </authorList>
    </citation>
    <scope>NUCLEOTIDE SEQUENCE [LARGE SCALE GENOMIC DNA]</scope>
    <source>
        <strain evidence="2 3">MCC 0483</strain>
    </source>
</reference>
<accession>A0AB34T8M1</accession>
<feature type="transmembrane region" description="Helical" evidence="1">
    <location>
        <begin position="12"/>
        <end position="35"/>
    </location>
</feature>
<evidence type="ECO:0000256" key="1">
    <source>
        <dbReference type="SAM" id="Phobius"/>
    </source>
</evidence>
<evidence type="ECO:0008006" key="4">
    <source>
        <dbReference type="Google" id="ProtNLM"/>
    </source>
</evidence>
<feature type="transmembrane region" description="Helical" evidence="1">
    <location>
        <begin position="47"/>
        <end position="64"/>
    </location>
</feature>
<keyword evidence="1" id="KW-1133">Transmembrane helix</keyword>
<name>A0AB34T8M1_9BIFI</name>
<protein>
    <recommendedName>
        <fullName evidence="4">BCCT family transporter</fullName>
    </recommendedName>
</protein>
<keyword evidence="1" id="KW-0472">Membrane</keyword>
<dbReference type="RefSeq" id="WP_052824567.1">
    <property type="nucleotide sequence ID" value="NZ_AWFK01000008.1"/>
</dbReference>
<evidence type="ECO:0000313" key="2">
    <source>
        <dbReference type="EMBL" id="KOA49526.1"/>
    </source>
</evidence>
<gene>
    <name evidence="2" type="ORF">BAAM0483_05110</name>
</gene>
<dbReference type="AlphaFoldDB" id="A0AB34T8M1"/>
<evidence type="ECO:0000313" key="3">
    <source>
        <dbReference type="Proteomes" id="UP000037239"/>
    </source>
</evidence>
<proteinExistence type="predicted"/>
<sequence>MSLFDKLNHPWLTVLFAALMILFAIMLLIVAKLNGQRTEADITVRDIGWWLLSAFSFGLFILSVF</sequence>
<organism evidence="2 3">
    <name type="scientific">Bifidobacterium animalis subsp. animalis MCC 0483</name>
    <dbReference type="NCBI Taxonomy" id="1365955"/>
    <lineage>
        <taxon>Bacteria</taxon>
        <taxon>Bacillati</taxon>
        <taxon>Actinomycetota</taxon>
        <taxon>Actinomycetes</taxon>
        <taxon>Bifidobacteriales</taxon>
        <taxon>Bifidobacteriaceae</taxon>
        <taxon>Bifidobacterium</taxon>
    </lineage>
</organism>
<dbReference type="EMBL" id="AWFK01000008">
    <property type="protein sequence ID" value="KOA49526.1"/>
    <property type="molecule type" value="Genomic_DNA"/>
</dbReference>
<dbReference type="Proteomes" id="UP000037239">
    <property type="component" value="Unassembled WGS sequence"/>
</dbReference>
<keyword evidence="1" id="KW-0812">Transmembrane</keyword>